<evidence type="ECO:0000313" key="7">
    <source>
        <dbReference type="EMBL" id="SDO38894.1"/>
    </source>
</evidence>
<keyword evidence="3" id="KW-0560">Oxidoreductase</keyword>
<dbReference type="EMBL" id="FNIX01000002">
    <property type="protein sequence ID" value="SDO38894.1"/>
    <property type="molecule type" value="Genomic_DNA"/>
</dbReference>
<dbReference type="InterPro" id="IPR042098">
    <property type="entry name" value="TauD-like_sf"/>
</dbReference>
<feature type="domain" description="TauD/TfdA-like" evidence="6">
    <location>
        <begin position="129"/>
        <end position="321"/>
    </location>
</feature>
<dbReference type="PIRSF" id="PIRSF019543">
    <property type="entry name" value="Clavaminate_syn"/>
    <property type="match status" value="1"/>
</dbReference>
<evidence type="ECO:0000256" key="2">
    <source>
        <dbReference type="ARBA" id="ARBA00022723"/>
    </source>
</evidence>
<keyword evidence="2 5" id="KW-0479">Metal-binding</keyword>
<dbReference type="NCBIfam" id="NF041363">
    <property type="entry name" value="GntD_guanitoxin"/>
    <property type="match status" value="1"/>
</dbReference>
<dbReference type="SUPFAM" id="SSF51197">
    <property type="entry name" value="Clavaminate synthase-like"/>
    <property type="match status" value="1"/>
</dbReference>
<feature type="binding site" evidence="5">
    <location>
        <position position="149"/>
    </location>
    <ligand>
        <name>Fe cation</name>
        <dbReference type="ChEBI" id="CHEBI:24875"/>
    </ligand>
</feature>
<reference evidence="8" key="1">
    <citation type="submission" date="2016-10" db="EMBL/GenBank/DDBJ databases">
        <authorList>
            <person name="Varghese N."/>
            <person name="Submissions S."/>
        </authorList>
    </citation>
    <scope>NUCLEOTIDE SEQUENCE [LARGE SCALE GENOMIC DNA]</scope>
    <source>
        <strain evidence="8">CGMCC 4.6609</strain>
    </source>
</reference>
<name>A0A1H0J599_9PSEU</name>
<evidence type="ECO:0000313" key="8">
    <source>
        <dbReference type="Proteomes" id="UP000199691"/>
    </source>
</evidence>
<evidence type="ECO:0000256" key="4">
    <source>
        <dbReference type="ARBA" id="ARBA00023004"/>
    </source>
</evidence>
<accession>A0A1H0J599</accession>
<organism evidence="7 8">
    <name type="scientific">Lentzea jiangxiensis</name>
    <dbReference type="NCBI Taxonomy" id="641025"/>
    <lineage>
        <taxon>Bacteria</taxon>
        <taxon>Bacillati</taxon>
        <taxon>Actinomycetota</taxon>
        <taxon>Actinomycetes</taxon>
        <taxon>Pseudonocardiales</taxon>
        <taxon>Pseudonocardiaceae</taxon>
        <taxon>Lentzea</taxon>
    </lineage>
</organism>
<dbReference type="InterPro" id="IPR053447">
    <property type="entry name" value="Alpha-KG_dependent_hydroxylase"/>
</dbReference>
<evidence type="ECO:0000256" key="3">
    <source>
        <dbReference type="ARBA" id="ARBA00023002"/>
    </source>
</evidence>
<keyword evidence="4 5" id="KW-0408">Iron</keyword>
<dbReference type="AlphaFoldDB" id="A0A1H0J599"/>
<evidence type="ECO:0000256" key="5">
    <source>
        <dbReference type="PIRSR" id="PIRSR019543-2"/>
    </source>
</evidence>
<dbReference type="Gene3D" id="3.60.130.10">
    <property type="entry name" value="Clavaminate synthase-like"/>
    <property type="match status" value="1"/>
</dbReference>
<comment type="similarity">
    <text evidence="1">Belongs to the clavaminate synthase family.</text>
</comment>
<dbReference type="GO" id="GO:0016491">
    <property type="term" value="F:oxidoreductase activity"/>
    <property type="evidence" value="ECO:0007669"/>
    <property type="project" value="UniProtKB-KW"/>
</dbReference>
<dbReference type="Pfam" id="PF02668">
    <property type="entry name" value="TauD"/>
    <property type="match status" value="1"/>
</dbReference>
<evidence type="ECO:0000259" key="6">
    <source>
        <dbReference type="Pfam" id="PF02668"/>
    </source>
</evidence>
<protein>
    <submittedName>
        <fullName evidence="7">Arginine beta-hydroxylase, Fe(II)/alpha-ketoglutarate-dependent</fullName>
    </submittedName>
</protein>
<evidence type="ECO:0000256" key="1">
    <source>
        <dbReference type="ARBA" id="ARBA00008425"/>
    </source>
</evidence>
<feature type="binding site" evidence="5">
    <location>
        <position position="147"/>
    </location>
    <ligand>
        <name>Fe cation</name>
        <dbReference type="ChEBI" id="CHEBI:24875"/>
    </ligand>
</feature>
<dbReference type="InterPro" id="IPR014503">
    <property type="entry name" value="Clavaminate_syn-like"/>
</dbReference>
<proteinExistence type="inferred from homology"/>
<sequence>MFRIDLSDSDVAEAGALVASLAERYRTVEDPAFVRDATIIAHELPRALRAGLTEFRLTEPHPLCVVGGYRIDDAGIGPTPAHWKDCGGEGRPTLAEDLFFYLCASLLGDPIAWSTQQDGRLLHDVFPIKEHQYEQLGSGSEELLTWHIEDAFHPMRTDYVGLMCLRNPDGVNTTYGSLEGVDLPADVVEVLRQERFPIRPDRSHLAANRQNDEEDEQLRRLRDRSYEWISGLDANPEPIAVLFGPQEDPYLRLDPYFMEVPASDPEAAAALDAIVKAIDANISGYALKPGEVLFLDNYRGTHGREPFKARFDGTDRWLTRLNIARDLRKSRAHRRSADARTIY</sequence>
<gene>
    <name evidence="7" type="ORF">SAMN05421507_102373</name>
</gene>
<dbReference type="InterPro" id="IPR003819">
    <property type="entry name" value="TauD/TfdA-like"/>
</dbReference>
<dbReference type="STRING" id="641025.SAMN05421507_102373"/>
<dbReference type="Proteomes" id="UP000199691">
    <property type="component" value="Unassembled WGS sequence"/>
</dbReference>
<dbReference type="GO" id="GO:0005506">
    <property type="term" value="F:iron ion binding"/>
    <property type="evidence" value="ECO:0007669"/>
    <property type="project" value="InterPro"/>
</dbReference>
<keyword evidence="8" id="KW-1185">Reference proteome</keyword>
<dbReference type="RefSeq" id="WP_218130208.1">
    <property type="nucleotide sequence ID" value="NZ_FNIX01000002.1"/>
</dbReference>